<dbReference type="HOGENOM" id="CLU_037428_0_0_0"/>
<dbReference type="GO" id="GO:0006094">
    <property type="term" value="P:gluconeogenesis"/>
    <property type="evidence" value="ECO:0007669"/>
    <property type="project" value="UniProtKB-UniPathway"/>
</dbReference>
<evidence type="ECO:0000256" key="2">
    <source>
        <dbReference type="ARBA" id="ARBA00006052"/>
    </source>
</evidence>
<keyword evidence="8" id="KW-0418">Kinase</keyword>
<dbReference type="Pfam" id="PF01293">
    <property type="entry name" value="PEPCK_ATP"/>
    <property type="match status" value="1"/>
</dbReference>
<dbReference type="EMBL" id="CP003198">
    <property type="protein sequence ID" value="AFM21930.1"/>
    <property type="molecule type" value="Genomic_DNA"/>
</dbReference>
<dbReference type="SUPFAM" id="SSF53795">
    <property type="entry name" value="PEP carboxykinase-like"/>
    <property type="match status" value="1"/>
</dbReference>
<evidence type="ECO:0000256" key="4">
    <source>
        <dbReference type="ARBA" id="ARBA00022741"/>
    </source>
</evidence>
<evidence type="ECO:0000256" key="3">
    <source>
        <dbReference type="ARBA" id="ARBA00012363"/>
    </source>
</evidence>
<keyword evidence="9" id="KW-1185">Reference proteome</keyword>
<evidence type="ECO:0000256" key="7">
    <source>
        <dbReference type="ARBA" id="ARBA00047371"/>
    </source>
</evidence>
<dbReference type="InterPro" id="IPR013035">
    <property type="entry name" value="PEP_carboxykinase_C"/>
</dbReference>
<proteinExistence type="inferred from homology"/>
<comment type="pathway">
    <text evidence="1">Carbohydrate biosynthesis; gluconeogenesis.</text>
</comment>
<dbReference type="KEGG" id="amo:Anamo_1321"/>
<keyword evidence="4" id="KW-0547">Nucleotide-binding</keyword>
<gene>
    <name evidence="8" type="ordered locus">Anamo_1321</name>
</gene>
<dbReference type="GO" id="GO:0016301">
    <property type="term" value="F:kinase activity"/>
    <property type="evidence" value="ECO:0007669"/>
    <property type="project" value="UniProtKB-KW"/>
</dbReference>
<keyword evidence="8" id="KW-0808">Transferase</keyword>
<accession>I4BXC3</accession>
<evidence type="ECO:0000313" key="9">
    <source>
        <dbReference type="Proteomes" id="UP000006061"/>
    </source>
</evidence>
<dbReference type="Gene3D" id="3.90.228.20">
    <property type="match status" value="1"/>
</dbReference>
<protein>
    <recommendedName>
        <fullName evidence="3">phosphoenolpyruvate carboxykinase (ATP)</fullName>
        <ecNumber evidence="3">4.1.1.49</ecNumber>
    </recommendedName>
</protein>
<reference evidence="9" key="1">
    <citation type="journal article" date="2013" name="Stand. Genomic Sci.">
        <title>Complete genome sequence of the moderate thermophile Anaerobaculum mobile type strain (NGA(T)).</title>
        <authorList>
            <person name="Mavromatis K."/>
            <person name="Stackebrandt E."/>
            <person name="Held B."/>
            <person name="Lapidus A."/>
            <person name="Nolan M."/>
            <person name="Lucas S."/>
            <person name="Hammon N."/>
            <person name="Deshpande S."/>
            <person name="Cheng J.F."/>
            <person name="Tapia R."/>
            <person name="Goodwin L.A."/>
            <person name="Pitluck S."/>
            <person name="Liolios K."/>
            <person name="Pagani I."/>
            <person name="Ivanova N."/>
            <person name="Mikhailova N."/>
            <person name="Huntemann M."/>
            <person name="Pati A."/>
            <person name="Chen A."/>
            <person name="Palaniappan K."/>
            <person name="Land M."/>
            <person name="Rohde M."/>
            <person name="Spring S."/>
            <person name="Goker M."/>
            <person name="Woyke T."/>
            <person name="Detter J.C."/>
            <person name="Bristow J."/>
            <person name="Eisen J.A."/>
            <person name="Markowitz V."/>
            <person name="Hugenholtz P."/>
            <person name="Klenk H.P."/>
            <person name="Kyrpides N.C."/>
        </authorList>
    </citation>
    <scope>NUCLEOTIDE SEQUENCE</scope>
    <source>
        <strain evidence="9">ATCC BAA-54 / DSM 13181 / NGA</strain>
    </source>
</reference>
<dbReference type="Proteomes" id="UP000006061">
    <property type="component" value="Chromosome"/>
</dbReference>
<dbReference type="SUPFAM" id="SSF68923">
    <property type="entry name" value="PEP carboxykinase N-terminal domain"/>
    <property type="match status" value="1"/>
</dbReference>
<dbReference type="GO" id="GO:0004612">
    <property type="term" value="F:phosphoenolpyruvate carboxykinase (ATP) activity"/>
    <property type="evidence" value="ECO:0007669"/>
    <property type="project" value="UniProtKB-EC"/>
</dbReference>
<keyword evidence="5" id="KW-0067">ATP-binding</keyword>
<dbReference type="InterPro" id="IPR008210">
    <property type="entry name" value="PEP_carboxykinase_N"/>
</dbReference>
<dbReference type="PATRIC" id="fig|891968.3.peg.1317"/>
<organism evidence="8 9">
    <name type="scientific">Acetomicrobium mobile (strain ATCC BAA-54 / DSM 13181 / JCM 12221 / NGA)</name>
    <name type="common">Anaerobaculum mobile</name>
    <dbReference type="NCBI Taxonomy" id="891968"/>
    <lineage>
        <taxon>Bacteria</taxon>
        <taxon>Thermotogati</taxon>
        <taxon>Synergistota</taxon>
        <taxon>Synergistia</taxon>
        <taxon>Synergistales</taxon>
        <taxon>Acetomicrobiaceae</taxon>
        <taxon>Acetomicrobium</taxon>
    </lineage>
</organism>
<sequence>MATIGYYQAGFEGLRSRIRVTVEAPFYGNNVVSVGSLREAYGLAKDSPGTVELTGMPVFDAERQGLPEGANVLLFNDGGVVGRCAAARRIIGEPNVSVEEYASKLREAVYETRFRKLYHVQAVVGLDLDFMVKAHLLIPEGHENILYNWLLNFQYLNERYSEMYRSSKLYHEGDIFVFSDPDWQHPDHPLGLALFDPLHNCAAILGMRYFGEFKKGTLTLAWGTAARNGFLSCHGGLKRFRLPYGKNFVMAVFGLSGSGKSTITHAKHNGKYDITVLHDDAFVVNREKGYSIALEPTYFDKTQDYTITSEASKYIVTLQNNGVTVGEDGKLYAVMEDIRNGNGRAIRSRFWSPNRADRLDDPINALFWIMRDPTLPPVVKVTDPCLGSTMGATLATRRTTAERLLPGVDPNALVFEPYANPFRVYPLSVDYEGFKHLLAEGVDCYVLNTGEFMGKKIESKMTLEIIEAIVEERAHFVPWEDFSGLQIMEIEGFVPNFKDENYREQFAARIKDRIKFVKDRDTEKGGFDKLPPEAGKALEDILQGISNLVG</sequence>
<keyword evidence="6" id="KW-0456">Lyase</keyword>
<dbReference type="AlphaFoldDB" id="I4BXC3"/>
<dbReference type="GO" id="GO:0005524">
    <property type="term" value="F:ATP binding"/>
    <property type="evidence" value="ECO:0007669"/>
    <property type="project" value="UniProtKB-KW"/>
</dbReference>
<evidence type="ECO:0000256" key="6">
    <source>
        <dbReference type="ARBA" id="ARBA00023239"/>
    </source>
</evidence>
<evidence type="ECO:0000256" key="5">
    <source>
        <dbReference type="ARBA" id="ARBA00022840"/>
    </source>
</evidence>
<dbReference type="eggNOG" id="COG1866">
    <property type="taxonomic scope" value="Bacteria"/>
</dbReference>
<evidence type="ECO:0000256" key="1">
    <source>
        <dbReference type="ARBA" id="ARBA00004742"/>
    </source>
</evidence>
<comment type="similarity">
    <text evidence="2">Belongs to the phosphoenolpyruvate carboxykinase (ATP) family.</text>
</comment>
<name>I4BXC3_ACEMN</name>
<keyword evidence="8" id="KW-0670">Pyruvate</keyword>
<comment type="catalytic activity">
    <reaction evidence="7">
        <text>oxaloacetate + ATP = phosphoenolpyruvate + ADP + CO2</text>
        <dbReference type="Rhea" id="RHEA:18617"/>
        <dbReference type="ChEBI" id="CHEBI:16452"/>
        <dbReference type="ChEBI" id="CHEBI:16526"/>
        <dbReference type="ChEBI" id="CHEBI:30616"/>
        <dbReference type="ChEBI" id="CHEBI:58702"/>
        <dbReference type="ChEBI" id="CHEBI:456216"/>
        <dbReference type="EC" id="4.1.1.49"/>
    </reaction>
</comment>
<dbReference type="InterPro" id="IPR001272">
    <property type="entry name" value="PEP_carboxykinase_ATP"/>
</dbReference>
<evidence type="ECO:0000313" key="8">
    <source>
        <dbReference type="EMBL" id="AFM21930.1"/>
    </source>
</evidence>
<dbReference type="EC" id="4.1.1.49" evidence="3"/>
<dbReference type="UniPathway" id="UPA00138"/>
<dbReference type="STRING" id="891968.Anamo_1321"/>